<dbReference type="EMBL" id="VULX01000004">
    <property type="protein sequence ID" value="MSR90755.1"/>
    <property type="molecule type" value="Genomic_DNA"/>
</dbReference>
<name>A0A7X2MY34_9CLOT</name>
<dbReference type="InterPro" id="IPR029149">
    <property type="entry name" value="Creatin/AminoP/Spt16_N"/>
</dbReference>
<dbReference type="PANTHER" id="PTHR43226">
    <property type="entry name" value="XAA-PRO AMINOPEPTIDASE 3"/>
    <property type="match status" value="1"/>
</dbReference>
<keyword evidence="6" id="KW-0378">Hydrolase</keyword>
<dbReference type="GO" id="GO:0006508">
    <property type="term" value="P:proteolysis"/>
    <property type="evidence" value="ECO:0007669"/>
    <property type="project" value="TreeGrafter"/>
</dbReference>
<keyword evidence="9" id="KW-0645">Protease</keyword>
<dbReference type="SMART" id="SM01011">
    <property type="entry name" value="AMP_N"/>
    <property type="match status" value="1"/>
</dbReference>
<evidence type="ECO:0000256" key="2">
    <source>
        <dbReference type="ARBA" id="ARBA00001936"/>
    </source>
</evidence>
<sequence length="414" mass="47387">MIKDVFVKNRKKLLEKVEDNSAVIFFAGKALTKSADEEYPFTPNRNFYYLTGIDEPHHILLLKKVNGKESEVLFVIKPDLERERWYGKTLRQNEASELSGIEDVEFLDSFEAVVNRLITAGDIENLYLDLERNSMDDDKTTAEKFASKIAGIYPQIVVKNIYNIISEIRMVKSEEEIEEMRKAIAITLEGVEALMKNSKTGIKEYQLEAYFDFVCKSHGVKDYAFKTIAAAGENAAILHYSTNNTVIKDNEMILFDLGAQYKYYNADISRTFPANGRFTKRQKDVYEAVLRVNEKVIAATKPGVKFIDWNNQATEWIAEECINLGLIKDKSEVRKYYWHSIGHSLGLDCHDVGRRDVEFKPGMVWTVEPGIYIAEEGIGVRIEDDVLVTENGCEVLTKDMIKSVEDIEKFMAQK</sequence>
<dbReference type="GO" id="GO:0030145">
    <property type="term" value="F:manganese ion binding"/>
    <property type="evidence" value="ECO:0007669"/>
    <property type="project" value="InterPro"/>
</dbReference>
<keyword evidence="5" id="KW-0479">Metal-binding</keyword>
<evidence type="ECO:0000256" key="7">
    <source>
        <dbReference type="ARBA" id="ARBA00023211"/>
    </source>
</evidence>
<evidence type="ECO:0000256" key="4">
    <source>
        <dbReference type="ARBA" id="ARBA00012574"/>
    </source>
</evidence>
<reference evidence="9 10" key="1">
    <citation type="submission" date="2019-08" db="EMBL/GenBank/DDBJ databases">
        <title>In-depth cultivation of the pig gut microbiome towards novel bacterial diversity and tailored functional studies.</title>
        <authorList>
            <person name="Wylensek D."/>
            <person name="Hitch T.C.A."/>
            <person name="Clavel T."/>
        </authorList>
    </citation>
    <scope>NUCLEOTIDE SEQUENCE [LARGE SCALE GENOMIC DNA]</scope>
    <source>
        <strain evidence="9 10">WCA-383-APC-5B</strain>
    </source>
</reference>
<proteinExistence type="inferred from homology"/>
<dbReference type="EC" id="3.4.11.9" evidence="4"/>
<evidence type="ECO:0000313" key="9">
    <source>
        <dbReference type="EMBL" id="MSR90755.1"/>
    </source>
</evidence>
<keyword evidence="7" id="KW-0464">Manganese</keyword>
<organism evidence="9 10">
    <name type="scientific">Inconstantimicrobium porci</name>
    <dbReference type="NCBI Taxonomy" id="2652291"/>
    <lineage>
        <taxon>Bacteria</taxon>
        <taxon>Bacillati</taxon>
        <taxon>Bacillota</taxon>
        <taxon>Clostridia</taxon>
        <taxon>Eubacteriales</taxon>
        <taxon>Clostridiaceae</taxon>
        <taxon>Inconstantimicrobium</taxon>
    </lineage>
</organism>
<comment type="catalytic activity">
    <reaction evidence="1">
        <text>Release of any N-terminal amino acid, including proline, that is linked to proline, even from a dipeptide or tripeptide.</text>
        <dbReference type="EC" id="3.4.11.9"/>
    </reaction>
</comment>
<evidence type="ECO:0000256" key="3">
    <source>
        <dbReference type="ARBA" id="ARBA00008766"/>
    </source>
</evidence>
<keyword evidence="10" id="KW-1185">Reference proteome</keyword>
<evidence type="ECO:0000256" key="6">
    <source>
        <dbReference type="ARBA" id="ARBA00022801"/>
    </source>
</evidence>
<comment type="caution">
    <text evidence="9">The sequence shown here is derived from an EMBL/GenBank/DDBJ whole genome shotgun (WGS) entry which is preliminary data.</text>
</comment>
<dbReference type="InterPro" id="IPR036005">
    <property type="entry name" value="Creatinase/aminopeptidase-like"/>
</dbReference>
<dbReference type="Proteomes" id="UP000460287">
    <property type="component" value="Unassembled WGS sequence"/>
</dbReference>
<dbReference type="InterPro" id="IPR052433">
    <property type="entry name" value="X-Pro_dipept-like"/>
</dbReference>
<dbReference type="SUPFAM" id="SSF55920">
    <property type="entry name" value="Creatinase/aminopeptidase"/>
    <property type="match status" value="1"/>
</dbReference>
<dbReference type="GO" id="GO:0070006">
    <property type="term" value="F:metalloaminopeptidase activity"/>
    <property type="evidence" value="ECO:0007669"/>
    <property type="project" value="InterPro"/>
</dbReference>
<protein>
    <recommendedName>
        <fullName evidence="4">Xaa-Pro aminopeptidase</fullName>
        <ecNumber evidence="4">3.4.11.9</ecNumber>
    </recommendedName>
</protein>
<accession>A0A7X2MY34</accession>
<evidence type="ECO:0000256" key="1">
    <source>
        <dbReference type="ARBA" id="ARBA00001424"/>
    </source>
</evidence>
<dbReference type="Pfam" id="PF05195">
    <property type="entry name" value="AMP_N"/>
    <property type="match status" value="1"/>
</dbReference>
<feature type="domain" description="Aminopeptidase P N-terminal" evidence="8">
    <location>
        <begin position="1"/>
        <end position="136"/>
    </location>
</feature>
<dbReference type="AlphaFoldDB" id="A0A7X2MY34"/>
<evidence type="ECO:0000256" key="5">
    <source>
        <dbReference type="ARBA" id="ARBA00022723"/>
    </source>
</evidence>
<dbReference type="PANTHER" id="PTHR43226:SF4">
    <property type="entry name" value="XAA-PRO AMINOPEPTIDASE 3"/>
    <property type="match status" value="1"/>
</dbReference>
<evidence type="ECO:0000313" key="10">
    <source>
        <dbReference type="Proteomes" id="UP000460287"/>
    </source>
</evidence>
<dbReference type="InterPro" id="IPR000994">
    <property type="entry name" value="Pept_M24"/>
</dbReference>
<keyword evidence="9" id="KW-0031">Aminopeptidase</keyword>
<dbReference type="CDD" id="cd01087">
    <property type="entry name" value="Prolidase"/>
    <property type="match status" value="1"/>
</dbReference>
<comment type="similarity">
    <text evidence="3">Belongs to the peptidase M24B family.</text>
</comment>
<dbReference type="GO" id="GO:0005829">
    <property type="term" value="C:cytosol"/>
    <property type="evidence" value="ECO:0007669"/>
    <property type="project" value="TreeGrafter"/>
</dbReference>
<dbReference type="RefSeq" id="WP_154530636.1">
    <property type="nucleotide sequence ID" value="NZ_VULX01000004.1"/>
</dbReference>
<dbReference type="Pfam" id="PF00557">
    <property type="entry name" value="Peptidase_M24"/>
    <property type="match status" value="1"/>
</dbReference>
<dbReference type="Gene3D" id="3.90.230.10">
    <property type="entry name" value="Creatinase/methionine aminopeptidase superfamily"/>
    <property type="match status" value="1"/>
</dbReference>
<gene>
    <name evidence="9" type="ORF">FYJ33_04795</name>
</gene>
<comment type="cofactor">
    <cofactor evidence="2">
        <name>Mn(2+)</name>
        <dbReference type="ChEBI" id="CHEBI:29035"/>
    </cofactor>
</comment>
<dbReference type="InterPro" id="IPR007865">
    <property type="entry name" value="Aminopep_P_N"/>
</dbReference>
<dbReference type="Gene3D" id="3.40.350.10">
    <property type="entry name" value="Creatinase/prolidase N-terminal domain"/>
    <property type="match status" value="1"/>
</dbReference>
<dbReference type="SUPFAM" id="SSF53092">
    <property type="entry name" value="Creatinase/prolidase N-terminal domain"/>
    <property type="match status" value="1"/>
</dbReference>
<evidence type="ECO:0000259" key="8">
    <source>
        <dbReference type="SMART" id="SM01011"/>
    </source>
</evidence>